<feature type="compositionally biased region" description="Basic residues" evidence="2">
    <location>
        <begin position="1017"/>
        <end position="1027"/>
    </location>
</feature>
<evidence type="ECO:0000313" key="5">
    <source>
        <dbReference type="Proteomes" id="UP000326476"/>
    </source>
</evidence>
<feature type="region of interest" description="Disordered" evidence="2">
    <location>
        <begin position="62"/>
        <end position="102"/>
    </location>
</feature>
<feature type="domain" description="G5" evidence="3">
    <location>
        <begin position="517"/>
        <end position="597"/>
    </location>
</feature>
<feature type="domain" description="G5" evidence="3">
    <location>
        <begin position="751"/>
        <end position="831"/>
    </location>
</feature>
<reference evidence="5" key="1">
    <citation type="submission" date="2019-09" db="EMBL/GenBank/DDBJ databases">
        <title>Draft genome sequence assemblies of isolates from the urinary tract.</title>
        <authorList>
            <person name="Mores C.R."/>
            <person name="Putonti C."/>
            <person name="Wolfe A.J."/>
        </authorList>
    </citation>
    <scope>NUCLEOTIDE SEQUENCE [LARGE SCALE GENOMIC DNA]</scope>
    <source>
        <strain evidence="5">UMB8614</strain>
    </source>
</reference>
<feature type="domain" description="G5" evidence="3">
    <location>
        <begin position="907"/>
        <end position="987"/>
    </location>
</feature>
<gene>
    <name evidence="4" type="ORF">F6I34_02185</name>
</gene>
<evidence type="ECO:0000256" key="1">
    <source>
        <dbReference type="ARBA" id="ARBA00022729"/>
    </source>
</evidence>
<feature type="domain" description="G5" evidence="3">
    <location>
        <begin position="829"/>
        <end position="909"/>
    </location>
</feature>
<proteinExistence type="predicted"/>
<organism evidence="4 5">
    <name type="scientific">Aerococcus tenax</name>
    <dbReference type="NCBI Taxonomy" id="3078812"/>
    <lineage>
        <taxon>Bacteria</taxon>
        <taxon>Bacillati</taxon>
        <taxon>Bacillota</taxon>
        <taxon>Bacilli</taxon>
        <taxon>Lactobacillales</taxon>
        <taxon>Aerococcaceae</taxon>
        <taxon>Aerococcus</taxon>
    </lineage>
</organism>
<evidence type="ECO:0000259" key="3">
    <source>
        <dbReference type="PROSITE" id="PS51109"/>
    </source>
</evidence>
<keyword evidence="5" id="KW-1185">Reference proteome</keyword>
<feature type="compositionally biased region" description="Low complexity" evidence="2">
    <location>
        <begin position="1028"/>
        <end position="1038"/>
    </location>
</feature>
<evidence type="ECO:0000313" key="4">
    <source>
        <dbReference type="EMBL" id="KAA9242031.1"/>
    </source>
</evidence>
<keyword evidence="1" id="KW-0732">Signal</keyword>
<feature type="domain" description="G5" evidence="3">
    <location>
        <begin position="438"/>
        <end position="519"/>
    </location>
</feature>
<dbReference type="InterPro" id="IPR011098">
    <property type="entry name" value="G5_dom"/>
</dbReference>
<dbReference type="SMART" id="SM01208">
    <property type="entry name" value="G5"/>
    <property type="match status" value="7"/>
</dbReference>
<dbReference type="EMBL" id="VYVN01000003">
    <property type="protein sequence ID" value="KAA9242031.1"/>
    <property type="molecule type" value="Genomic_DNA"/>
</dbReference>
<dbReference type="NCBIfam" id="TIGR01168">
    <property type="entry name" value="YSIRK_signal"/>
    <property type="match status" value="1"/>
</dbReference>
<dbReference type="Pfam" id="PF04650">
    <property type="entry name" value="YSIRK_signal"/>
    <property type="match status" value="1"/>
</dbReference>
<feature type="domain" description="G5" evidence="3">
    <location>
        <begin position="673"/>
        <end position="753"/>
    </location>
</feature>
<accession>A0A5N1BU57</accession>
<sequence>MLGKNNFKMISEKSCNRSYRYAIRRLNIGVASVAVAVGLLFMGEASVAQAASNEGVTSANVAGLANGQGHSSREADQGSRALSLDSSHSLTEKVGESAIQPVSSTENRAAYYSDLEASDEVLVGGDEHPAYVERNREADQTRTVEDRVIDHKEVADSRTVTETGLGRNHFDRIGPNVTKYDPTEYNPAKADRGPENVQAVQFGNSNALGSRMIHNVQSQRGALVKKEAVSFDKDFELNLEVRLDHHNNTTAADGFGFLFIEGANKGQAYLNQGGILKNRGVAKAFGYKIDIRYNPETSQMDKQGMSNRIAGNQHRGYTAFVRNDQAGNSRIVGSSHGFEYNNKRMQGRYERDVDQFRPEEFEPLLLKYSARSGQFQAIYGDGAGRIVQSINAQALGIDRRKQYTFAITSEVAPYYRGGAGVAVRQDGTARITYSKQEKARVEETRLVRQERESGFDTVYKYNPNLDKGLRRTIQEGKKTIVESQIHIKTINKKEVSRRLVSERVLQQGQNRIIEIGTREVKKVPQVTVKEIPYQTITRENPNLPKGERRVIQSGITGRVEERTVTTYVNGLAQPNPEVTSRVLRDKRDEIVEVGTQEVRQESQVTIKEIPYQTITRENPNLPKGQRRVIQSGITGRVEETTTTTYVNGRPQPNPQVTRRVLRDKRDEIVEVGTQEVRQDSQVTVKEIPYQTITHENPNLPKGERRVIQSGITGRVEETTTTTYVNGQAQPNPEVTSRVLRDKRDEIVEVGTQEVRQDSQVKIKEIPYQTITRENPNLPKGERRVVQTGITGRVEETTTTTYVNGRPQPNLQVTRRVLRDKRDEIVEVGTQEVRQDSQVTVKEIPYQTITRENPNLPKGERRVIQSGITGRVEETTTTTYVNGRPQPNPEVTSRVLRDKRDEIVEVGTQVVEVRKVVRIQIISNDLVEIDDRKLAPKEIVVVQEGQPGKVQTVTETTYINGVPQPNPKVTRTVLAKPINRIIRRGYMADGYRSANMGSTRAFTYSSPRSYRSATYRPTRVRRSTRTHYSRPSYSRFFRR</sequence>
<dbReference type="Gene3D" id="2.20.230.10">
    <property type="entry name" value="Resuscitation-promoting factor rpfb"/>
    <property type="match status" value="7"/>
</dbReference>
<dbReference type="Pfam" id="PF07501">
    <property type="entry name" value="G5"/>
    <property type="match status" value="7"/>
</dbReference>
<comment type="caution">
    <text evidence="4">The sequence shown here is derived from an EMBL/GenBank/DDBJ whole genome shotgun (WGS) entry which is preliminary data.</text>
</comment>
<name>A0A5N1BU57_9LACT</name>
<dbReference type="InterPro" id="IPR005877">
    <property type="entry name" value="YSIRK_signal_dom"/>
</dbReference>
<dbReference type="PROSITE" id="PS51109">
    <property type="entry name" value="G5"/>
    <property type="match status" value="7"/>
</dbReference>
<dbReference type="AlphaFoldDB" id="A0A5N1BU57"/>
<dbReference type="Proteomes" id="UP000326476">
    <property type="component" value="Unassembled WGS sequence"/>
</dbReference>
<evidence type="ECO:0000256" key="2">
    <source>
        <dbReference type="SAM" id="MobiDB-lite"/>
    </source>
</evidence>
<feature type="domain" description="G5" evidence="3">
    <location>
        <begin position="595"/>
        <end position="675"/>
    </location>
</feature>
<feature type="region of interest" description="Disordered" evidence="2">
    <location>
        <begin position="1012"/>
        <end position="1038"/>
    </location>
</feature>
<dbReference type="Gene3D" id="2.60.120.200">
    <property type="match status" value="1"/>
</dbReference>
<protein>
    <submittedName>
        <fullName evidence="4">YSIRK-type signal peptide-containing protein</fullName>
    </submittedName>
</protein>